<proteinExistence type="predicted"/>
<evidence type="ECO:0000313" key="1">
    <source>
        <dbReference type="EMBL" id="VFK68183.1"/>
    </source>
</evidence>
<dbReference type="EMBL" id="CAADFZ010000211">
    <property type="protein sequence ID" value="VFK68183.1"/>
    <property type="molecule type" value="Genomic_DNA"/>
</dbReference>
<evidence type="ECO:0000313" key="2">
    <source>
        <dbReference type="EMBL" id="VFK72999.1"/>
    </source>
</evidence>
<organism evidence="2">
    <name type="scientific">Candidatus Kentrum sp. UNK</name>
    <dbReference type="NCBI Taxonomy" id="2126344"/>
    <lineage>
        <taxon>Bacteria</taxon>
        <taxon>Pseudomonadati</taxon>
        <taxon>Pseudomonadota</taxon>
        <taxon>Gammaproteobacteria</taxon>
        <taxon>Candidatus Kentrum</taxon>
    </lineage>
</organism>
<name>A0A451B3Y0_9GAMM</name>
<dbReference type="EMBL" id="CAADGD010000156">
    <property type="protein sequence ID" value="VFK72999.1"/>
    <property type="molecule type" value="Genomic_DNA"/>
</dbReference>
<accession>A0A451B3Y0</accession>
<gene>
    <name evidence="1" type="ORF">BECKUNK1418G_GA0071005_12111</name>
    <name evidence="2" type="ORF">BECKUNK1418H_GA0071006_11565</name>
</gene>
<reference evidence="2" key="1">
    <citation type="submission" date="2019-02" db="EMBL/GenBank/DDBJ databases">
        <authorList>
            <person name="Gruber-Vodicka R. H."/>
            <person name="Seah K. B. B."/>
        </authorList>
    </citation>
    <scope>NUCLEOTIDE SEQUENCE</scope>
    <source>
        <strain evidence="2">BECK_BY19</strain>
        <strain evidence="1">BECK_BY8</strain>
    </source>
</reference>
<protein>
    <submittedName>
        <fullName evidence="2">Uncharacterized protein</fullName>
    </submittedName>
</protein>
<dbReference type="AlphaFoldDB" id="A0A451B3Y0"/>
<sequence>MLNLPPLSALARSAGMFMFRKNKNSEKIGARARNTPFGAWREAFGFMFSLVEFFAYA</sequence>